<dbReference type="CDD" id="cd07385">
    <property type="entry name" value="MPP_YkuE_C"/>
    <property type="match status" value="1"/>
</dbReference>
<name>A0A0U2V0A6_9EURY</name>
<gene>
    <name evidence="2" type="ORF">sm9_0145</name>
</gene>
<dbReference type="PANTHER" id="PTHR31302">
    <property type="entry name" value="TRANSMEMBRANE PROTEIN WITH METALLOPHOSPHOESTERASE DOMAIN-RELATED"/>
    <property type="match status" value="1"/>
</dbReference>
<dbReference type="GO" id="GO:0016787">
    <property type="term" value="F:hydrolase activity"/>
    <property type="evidence" value="ECO:0007669"/>
    <property type="project" value="InterPro"/>
</dbReference>
<dbReference type="KEGG" id="mmil:sm9_0145"/>
<feature type="domain" description="Calcineurin-like phosphoesterase" evidence="1">
    <location>
        <begin position="56"/>
        <end position="219"/>
    </location>
</feature>
<accession>A0A0U2V0A6</accession>
<sequence>MKILVNERPPAMMIRQGFQTFMTQTRGSTKFKPELFDLVNVNVKINDLPFTFHNYRIINLTDIHLGQWISPEYLNGVTDYVNSLNPDMITLTGDYVSYILEGYEDDLLDSFKKLKAKDGKFAVLGNHDHWAGADEIREILKQSDIVDLSNDVYTLEKKGEKLNISGVDSLTVGADDFDKVLEKLPNDGASILLVHEPDFAEISSKTNRFDLQMSGHSHGGQLVIPGVKTTPFRCSYSIKYPVGAYKVKNMIQYTSKGLGTNSFWLRINCKPEITQFYLKTTKRKNIEINGE</sequence>
<dbReference type="Gene3D" id="3.60.21.10">
    <property type="match status" value="1"/>
</dbReference>
<evidence type="ECO:0000313" key="2">
    <source>
        <dbReference type="EMBL" id="ALT67954.1"/>
    </source>
</evidence>
<dbReference type="Pfam" id="PF00149">
    <property type="entry name" value="Metallophos"/>
    <property type="match status" value="1"/>
</dbReference>
<dbReference type="AlphaFoldDB" id="A0A0U2V0A6"/>
<dbReference type="InterPro" id="IPR029052">
    <property type="entry name" value="Metallo-depent_PP-like"/>
</dbReference>
<organism evidence="2 3">
    <name type="scientific">Methanobrevibacter millerae</name>
    <dbReference type="NCBI Taxonomy" id="230361"/>
    <lineage>
        <taxon>Archaea</taxon>
        <taxon>Methanobacteriati</taxon>
        <taxon>Methanobacteriota</taxon>
        <taxon>Methanomada group</taxon>
        <taxon>Methanobacteria</taxon>
        <taxon>Methanobacteriales</taxon>
        <taxon>Methanobacteriaceae</taxon>
        <taxon>Methanobrevibacter</taxon>
    </lineage>
</organism>
<dbReference type="SUPFAM" id="SSF56300">
    <property type="entry name" value="Metallo-dependent phosphatases"/>
    <property type="match status" value="1"/>
</dbReference>
<reference evidence="2 3" key="1">
    <citation type="submission" date="2015-04" db="EMBL/GenBank/DDBJ databases">
        <title>The complete genome sequence of the rumen methanogen Methanobrevibacter millerae SM9.</title>
        <authorList>
            <person name="Leahy S.C."/>
            <person name="Kelly W.J."/>
            <person name="Pacheco D.M."/>
            <person name="Li D."/>
            <person name="Altermann E."/>
            <person name="Attwood G.T."/>
        </authorList>
    </citation>
    <scope>NUCLEOTIDE SEQUENCE [LARGE SCALE GENOMIC DNA]</scope>
    <source>
        <strain evidence="2 3">SM9</strain>
    </source>
</reference>
<evidence type="ECO:0000259" key="1">
    <source>
        <dbReference type="Pfam" id="PF00149"/>
    </source>
</evidence>
<evidence type="ECO:0000313" key="3">
    <source>
        <dbReference type="Proteomes" id="UP000067738"/>
    </source>
</evidence>
<dbReference type="EMBL" id="CP011266">
    <property type="protein sequence ID" value="ALT67954.1"/>
    <property type="molecule type" value="Genomic_DNA"/>
</dbReference>
<dbReference type="PANTHER" id="PTHR31302:SF0">
    <property type="entry name" value="TRANSMEMBRANE PROTEIN WITH METALLOPHOSPHOESTERASE DOMAIN"/>
    <property type="match status" value="1"/>
</dbReference>
<keyword evidence="3" id="KW-1185">Reference proteome</keyword>
<dbReference type="PATRIC" id="fig|230361.4.peg.146"/>
<proteinExistence type="predicted"/>
<dbReference type="InterPro" id="IPR051158">
    <property type="entry name" value="Metallophosphoesterase_sf"/>
</dbReference>
<dbReference type="InterPro" id="IPR004843">
    <property type="entry name" value="Calcineurin-like_PHP"/>
</dbReference>
<protein>
    <submittedName>
        <fullName evidence="2">Calcineurin-like phosphoesterase</fullName>
    </submittedName>
</protein>
<dbReference type="Proteomes" id="UP000067738">
    <property type="component" value="Chromosome"/>
</dbReference>